<evidence type="ECO:0000256" key="1">
    <source>
        <dbReference type="SAM" id="Coils"/>
    </source>
</evidence>
<keyword evidence="4" id="KW-1185">Reference proteome</keyword>
<organism evidence="3 4">
    <name type="scientific">Nonomuraea purpurea</name>
    <dbReference type="NCBI Taxonomy" id="1849276"/>
    <lineage>
        <taxon>Bacteria</taxon>
        <taxon>Bacillati</taxon>
        <taxon>Actinomycetota</taxon>
        <taxon>Actinomycetes</taxon>
        <taxon>Streptosporangiales</taxon>
        <taxon>Streptosporangiaceae</taxon>
        <taxon>Nonomuraea</taxon>
    </lineage>
</organism>
<keyword evidence="1" id="KW-0175">Coiled coil</keyword>
<dbReference type="EMBL" id="JBHSBI010000014">
    <property type="protein sequence ID" value="MFC4010942.1"/>
    <property type="molecule type" value="Genomic_DNA"/>
</dbReference>
<gene>
    <name evidence="3" type="ORF">ACFOY2_27190</name>
</gene>
<sequence length="109" mass="11875">MSKQVTFTLASAVVLSALVPGVAGYLSARLEAIESAERNLQALETRLDIRQARDARPVSFPAPCLRTPATPRQQVPATALGGGEHRERWLRDMPAWLPSGLIQELKTLS</sequence>
<reference evidence="4" key="1">
    <citation type="journal article" date="2019" name="Int. J. Syst. Evol. Microbiol.">
        <title>The Global Catalogue of Microorganisms (GCM) 10K type strain sequencing project: providing services to taxonomists for standard genome sequencing and annotation.</title>
        <authorList>
            <consortium name="The Broad Institute Genomics Platform"/>
            <consortium name="The Broad Institute Genome Sequencing Center for Infectious Disease"/>
            <person name="Wu L."/>
            <person name="Ma J."/>
        </authorList>
    </citation>
    <scope>NUCLEOTIDE SEQUENCE [LARGE SCALE GENOMIC DNA]</scope>
    <source>
        <strain evidence="4">TBRC 1276</strain>
    </source>
</reference>
<dbReference type="Proteomes" id="UP001595851">
    <property type="component" value="Unassembled WGS sequence"/>
</dbReference>
<accession>A0ABV8GE33</accession>
<name>A0ABV8GE33_9ACTN</name>
<comment type="caution">
    <text evidence="3">The sequence shown here is derived from an EMBL/GenBank/DDBJ whole genome shotgun (WGS) entry which is preliminary data.</text>
</comment>
<evidence type="ECO:0000313" key="3">
    <source>
        <dbReference type="EMBL" id="MFC4010942.1"/>
    </source>
</evidence>
<proteinExistence type="predicted"/>
<feature type="coiled-coil region" evidence="1">
    <location>
        <begin position="26"/>
        <end position="53"/>
    </location>
</feature>
<evidence type="ECO:0000256" key="2">
    <source>
        <dbReference type="SAM" id="MobiDB-lite"/>
    </source>
</evidence>
<protein>
    <submittedName>
        <fullName evidence="3">Uncharacterized protein</fullName>
    </submittedName>
</protein>
<evidence type="ECO:0000313" key="4">
    <source>
        <dbReference type="Proteomes" id="UP001595851"/>
    </source>
</evidence>
<dbReference type="RefSeq" id="WP_379530906.1">
    <property type="nucleotide sequence ID" value="NZ_JBHSBI010000014.1"/>
</dbReference>
<feature type="region of interest" description="Disordered" evidence="2">
    <location>
        <begin position="60"/>
        <end position="84"/>
    </location>
</feature>